<evidence type="ECO:0000256" key="12">
    <source>
        <dbReference type="ARBA" id="ARBA00023235"/>
    </source>
</evidence>
<keyword evidence="3" id="KW-0547">Nucleotide-binding</keyword>
<dbReference type="Gene3D" id="3.40.50.300">
    <property type="entry name" value="P-loop containing nucleotide triphosphate hydrolases"/>
    <property type="match status" value="2"/>
</dbReference>
<dbReference type="InterPro" id="IPR027417">
    <property type="entry name" value="P-loop_NTPase"/>
</dbReference>
<dbReference type="PANTHER" id="PTHR11472:SF34">
    <property type="entry name" value="REGULATOR OF TELOMERE ELONGATION HELICASE 1"/>
    <property type="match status" value="1"/>
</dbReference>
<keyword evidence="15" id="KW-1185">Reference proteome</keyword>
<dbReference type="PANTHER" id="PTHR11472">
    <property type="entry name" value="DNA REPAIR DEAD HELICASE RAD3/XP-D SUBFAMILY MEMBER"/>
    <property type="match status" value="1"/>
</dbReference>
<keyword evidence="4" id="KW-0227">DNA damage</keyword>
<gene>
    <name evidence="14" type="ORF">AKJ49_00680</name>
</gene>
<evidence type="ECO:0000256" key="1">
    <source>
        <dbReference type="ARBA" id="ARBA00022485"/>
    </source>
</evidence>
<evidence type="ECO:0000256" key="9">
    <source>
        <dbReference type="ARBA" id="ARBA00023014"/>
    </source>
</evidence>
<reference evidence="14 15" key="1">
    <citation type="journal article" date="2016" name="Sci. Rep.">
        <title>Metabolic traits of an uncultured archaeal lineage -MSBL1- from brine pools of the Red Sea.</title>
        <authorList>
            <person name="Mwirichia R."/>
            <person name="Alam I."/>
            <person name="Rashid M."/>
            <person name="Vinu M."/>
            <person name="Ba-Alawi W."/>
            <person name="Anthony Kamau A."/>
            <person name="Kamanda Ngugi D."/>
            <person name="Goker M."/>
            <person name="Klenk H.P."/>
            <person name="Bajic V."/>
            <person name="Stingl U."/>
        </authorList>
    </citation>
    <scope>NUCLEOTIDE SEQUENCE [LARGE SCALE GENOMIC DNA]</scope>
    <source>
        <strain evidence="14">SCGC-AAA382A03</strain>
    </source>
</reference>
<organism evidence="14 15">
    <name type="scientific">candidate division MSBL1 archaeon SCGC-AAA382A03</name>
    <dbReference type="NCBI Taxonomy" id="1698278"/>
    <lineage>
        <taxon>Archaea</taxon>
        <taxon>Methanobacteriati</taxon>
        <taxon>Methanobacteriota</taxon>
        <taxon>candidate division MSBL1</taxon>
    </lineage>
</organism>
<keyword evidence="8" id="KW-0408">Iron</keyword>
<feature type="non-terminal residue" evidence="14">
    <location>
        <position position="1"/>
    </location>
</feature>
<dbReference type="InterPro" id="IPR010614">
    <property type="entry name" value="RAD3-like_helicase_DEAD"/>
</dbReference>
<keyword evidence="12" id="KW-0413">Isomerase</keyword>
<dbReference type="InterPro" id="IPR042493">
    <property type="entry name" value="XPD_DNA_FeS"/>
</dbReference>
<evidence type="ECO:0000313" key="15">
    <source>
        <dbReference type="Proteomes" id="UP000070549"/>
    </source>
</evidence>
<dbReference type="SMART" id="SM00488">
    <property type="entry name" value="DEXDc2"/>
    <property type="match status" value="1"/>
</dbReference>
<keyword evidence="1" id="KW-0004">4Fe-4S</keyword>
<dbReference type="GO" id="GO:0046872">
    <property type="term" value="F:metal ion binding"/>
    <property type="evidence" value="ECO:0007669"/>
    <property type="project" value="UniProtKB-KW"/>
</dbReference>
<dbReference type="Gene3D" id="1.10.275.40">
    <property type="match status" value="1"/>
</dbReference>
<dbReference type="GO" id="GO:0016818">
    <property type="term" value="F:hydrolase activity, acting on acid anhydrides, in phosphorus-containing anhydrides"/>
    <property type="evidence" value="ECO:0007669"/>
    <property type="project" value="InterPro"/>
</dbReference>
<dbReference type="PROSITE" id="PS51193">
    <property type="entry name" value="HELICASE_ATP_BIND_2"/>
    <property type="match status" value="1"/>
</dbReference>
<dbReference type="AlphaFoldDB" id="A0A133VGB4"/>
<evidence type="ECO:0000256" key="6">
    <source>
        <dbReference type="ARBA" id="ARBA00022806"/>
    </source>
</evidence>
<dbReference type="GO" id="GO:0043139">
    <property type="term" value="F:5'-3' DNA helicase activity"/>
    <property type="evidence" value="ECO:0007669"/>
    <property type="project" value="UniProtKB-EC"/>
</dbReference>
<dbReference type="InterPro" id="IPR014013">
    <property type="entry name" value="Helic_SF1/SF2_ATP-bd_DinG/Rad3"/>
</dbReference>
<sequence length="563" mass="65026">DRPIEELKTINQETGSNFFGISYRGKRDMCLLAREREMNGTPSYGDVSFLCKNQKSSCSYQENLDRVNLEALKSDPLLYSEILDVSKNLDVCPYYLQRELLDMADVISLSYNYVIDENLSWVIRKLVPFQNCFLVIDEAHNLQKAASSLNSDQITLRTLSRSLNEINYFDDEESEKLYELISLIKKEMDKTGESVKEESEMDMKDFVHQLTKNWGGDPHEFRLKLEEIISYGTEIRRKQLEEGKRPRSSLYHLGRFWLQALDNLEIKGVVFLAKRERGTLAFEIWDMRSSEVLKDRWGDFKGCVFCSGTLKPIRAFATTVGLEKVKSITIGSFYDPGKIVSFIPSGLTTKGKQLSEKMSKRYVESISEFSNAIGSNVAVFSASYRIQKRLIEEGLKDQIEEQGRKFYKEEQGMDGNRARRILEDFKKDSKNNNGFLCATATGRFAEGADFPGKELEGIFIVGIPFDRMSLRTELYLDYYKETYGKKKGTYYGYIVPALRRASQALGRVLRSENDRGVFVCGDERYADRRFFRLLPKYIRNNTKPSKYGRVGKDIRTWSEDIFK</sequence>
<dbReference type="Proteomes" id="UP000070549">
    <property type="component" value="Unassembled WGS sequence"/>
</dbReference>
<dbReference type="GO" id="GO:0003677">
    <property type="term" value="F:DNA binding"/>
    <property type="evidence" value="ECO:0007669"/>
    <property type="project" value="UniProtKB-KW"/>
</dbReference>
<dbReference type="InterPro" id="IPR006554">
    <property type="entry name" value="Helicase-like_DEXD_c2"/>
</dbReference>
<protein>
    <recommendedName>
        <fullName evidence="13">Helicase ATP-binding domain-containing protein</fullName>
    </recommendedName>
</protein>
<keyword evidence="7" id="KW-0067">ATP-binding</keyword>
<name>A0A133VGB4_9EURY</name>
<evidence type="ECO:0000256" key="5">
    <source>
        <dbReference type="ARBA" id="ARBA00022801"/>
    </source>
</evidence>
<dbReference type="Pfam" id="PF06733">
    <property type="entry name" value="DEAD_2"/>
    <property type="match status" value="1"/>
</dbReference>
<dbReference type="InterPro" id="IPR006555">
    <property type="entry name" value="ATP-dep_Helicase_C"/>
</dbReference>
<dbReference type="GO" id="GO:0005524">
    <property type="term" value="F:ATP binding"/>
    <property type="evidence" value="ECO:0007669"/>
    <property type="project" value="UniProtKB-KW"/>
</dbReference>
<feature type="domain" description="Helicase ATP-binding" evidence="13">
    <location>
        <begin position="1"/>
        <end position="187"/>
    </location>
</feature>
<evidence type="ECO:0000256" key="3">
    <source>
        <dbReference type="ARBA" id="ARBA00022741"/>
    </source>
</evidence>
<keyword evidence="9" id="KW-0411">Iron-sulfur</keyword>
<dbReference type="SMART" id="SM00491">
    <property type="entry name" value="HELICc2"/>
    <property type="match status" value="1"/>
</dbReference>
<keyword evidence="2" id="KW-0479">Metal-binding</keyword>
<dbReference type="Gene3D" id="1.10.30.20">
    <property type="entry name" value="Bacterial XPD DNA helicase, FeS cluster domain"/>
    <property type="match status" value="1"/>
</dbReference>
<dbReference type="InterPro" id="IPR045028">
    <property type="entry name" value="DinG/Rad3-like"/>
</dbReference>
<dbReference type="EMBL" id="LHYC01000013">
    <property type="protein sequence ID" value="KXB05465.1"/>
    <property type="molecule type" value="Genomic_DNA"/>
</dbReference>
<evidence type="ECO:0000256" key="8">
    <source>
        <dbReference type="ARBA" id="ARBA00023004"/>
    </source>
</evidence>
<dbReference type="Pfam" id="PF13307">
    <property type="entry name" value="Helicase_C_2"/>
    <property type="match status" value="1"/>
</dbReference>
<evidence type="ECO:0000256" key="7">
    <source>
        <dbReference type="ARBA" id="ARBA00022840"/>
    </source>
</evidence>
<evidence type="ECO:0000259" key="13">
    <source>
        <dbReference type="PROSITE" id="PS51193"/>
    </source>
</evidence>
<proteinExistence type="predicted"/>
<keyword evidence="5" id="KW-0378">Hydrolase</keyword>
<keyword evidence="10" id="KW-0238">DNA-binding</keyword>
<evidence type="ECO:0000256" key="2">
    <source>
        <dbReference type="ARBA" id="ARBA00022723"/>
    </source>
</evidence>
<evidence type="ECO:0000256" key="4">
    <source>
        <dbReference type="ARBA" id="ARBA00022763"/>
    </source>
</evidence>
<evidence type="ECO:0000313" key="14">
    <source>
        <dbReference type="EMBL" id="KXB05465.1"/>
    </source>
</evidence>
<dbReference type="GO" id="GO:0051539">
    <property type="term" value="F:4 iron, 4 sulfur cluster binding"/>
    <property type="evidence" value="ECO:0007669"/>
    <property type="project" value="UniProtKB-KW"/>
</dbReference>
<keyword evidence="6" id="KW-0347">Helicase</keyword>
<accession>A0A133VGB4</accession>
<evidence type="ECO:0000256" key="10">
    <source>
        <dbReference type="ARBA" id="ARBA00023125"/>
    </source>
</evidence>
<comment type="caution">
    <text evidence="14">The sequence shown here is derived from an EMBL/GenBank/DDBJ whole genome shotgun (WGS) entry which is preliminary data.</text>
</comment>
<keyword evidence="11" id="KW-0234">DNA repair</keyword>
<evidence type="ECO:0000256" key="11">
    <source>
        <dbReference type="ARBA" id="ARBA00023204"/>
    </source>
</evidence>
<dbReference type="GO" id="GO:0006281">
    <property type="term" value="P:DNA repair"/>
    <property type="evidence" value="ECO:0007669"/>
    <property type="project" value="UniProtKB-KW"/>
</dbReference>